<keyword evidence="11" id="KW-0784">Thiamine biosynthesis</keyword>
<dbReference type="Proteomes" id="UP000733744">
    <property type="component" value="Unassembled WGS sequence"/>
</dbReference>
<comment type="pathway">
    <text evidence="3">Cofactor biosynthesis; thiamine diphosphate biosynthesis.</text>
</comment>
<keyword evidence="18" id="KW-1185">Reference proteome</keyword>
<dbReference type="EMBL" id="RYFG02000117">
    <property type="protein sequence ID" value="TRW90688.1"/>
    <property type="molecule type" value="Genomic_DNA"/>
</dbReference>
<dbReference type="PROSITE" id="PS50109">
    <property type="entry name" value="HIS_KIN"/>
    <property type="match status" value="1"/>
</dbReference>
<evidence type="ECO:0000256" key="8">
    <source>
        <dbReference type="ARBA" id="ARBA00022679"/>
    </source>
</evidence>
<keyword evidence="9" id="KW-0479">Metal-binding</keyword>
<evidence type="ECO:0000313" key="18">
    <source>
        <dbReference type="Proteomes" id="UP000733744"/>
    </source>
</evidence>
<dbReference type="InterPro" id="IPR003594">
    <property type="entry name" value="HATPase_dom"/>
</dbReference>
<keyword evidence="15" id="KW-1133">Transmembrane helix</keyword>
<evidence type="ECO:0000256" key="15">
    <source>
        <dbReference type="SAM" id="Phobius"/>
    </source>
</evidence>
<dbReference type="InterPro" id="IPR015168">
    <property type="entry name" value="SsuA/THI5"/>
</dbReference>
<dbReference type="CDD" id="cd00075">
    <property type="entry name" value="HATPase"/>
    <property type="match status" value="1"/>
</dbReference>
<protein>
    <recommendedName>
        <fullName evidence="6">histidine kinase</fullName>
        <ecNumber evidence="6">2.7.13.3</ecNumber>
    </recommendedName>
    <alternativeName>
        <fullName evidence="13">Thiamine pyrimidine synthase</fullName>
    </alternativeName>
</protein>
<accession>A0ABY3C6R7</accession>
<evidence type="ECO:0000256" key="6">
    <source>
        <dbReference type="ARBA" id="ARBA00012438"/>
    </source>
</evidence>
<keyword evidence="12" id="KW-0408">Iron</keyword>
<evidence type="ECO:0000256" key="12">
    <source>
        <dbReference type="ARBA" id="ARBA00023004"/>
    </source>
</evidence>
<keyword evidence="7" id="KW-0597">Phosphoprotein</keyword>
<dbReference type="InterPro" id="IPR036890">
    <property type="entry name" value="HATPase_C_sf"/>
</dbReference>
<dbReference type="PRINTS" id="PR00344">
    <property type="entry name" value="BCTRLSENSOR"/>
</dbReference>
<evidence type="ECO:0000313" key="17">
    <source>
        <dbReference type="EMBL" id="TRW90688.1"/>
    </source>
</evidence>
<evidence type="ECO:0000256" key="4">
    <source>
        <dbReference type="ARBA" id="ARBA00009406"/>
    </source>
</evidence>
<sequence length="619" mass="69946">MNYSHIIPIRLIAITMLIGLSFSIAAEPVHLQLRWRHQFQFAGYYAALEKGYYKDAGLDVVIHEGTPGNKPVQEVLQGNAQYGEANSELLLERLRGAPLVALAAIYQHSPSILIARKDAEISSPDDLVGKKIMLMDQTVDADFAAMFNNESIDISRIHIIPSSYEIDDLITGKVDAFNSYLSNEPYLLKQQGIEFTVLNPRNYGVDFYSDILFTTEDELKQHPERVKAFRQASLEGWYYAMNHPQEIIDLLLNKYNVKKSREHLNFEADAIRSLIMPDVIDLGHMNPWRWRHMAETFINAGMVENDKFLQNFSYDPDPKADNEKLLKYIKIAALIALISTSVVIGLLAAYRSLERKNKIINGREKYLRKLSAELMSKHNDNLIIQKELRLAKESSDKALAEQRHFVAMVSHEFRSPLAVIDSASQLLAIKLPVESEALHIVGRIQRGVSRLVNFIDNCLTEDRLNSESLSLHRRAIDLREFTALLKENAQLISEDYQVVVELSPGLPPLNADPQLLNILLLNLLSNAIKYSPPGSEVRLHIKHVDQAYVFEVIDKGSGIPADELPFIFQKYYRGHASSSIPGAGLGLSLVARIVELHRGHLDAESHESKGTRMIVKFPL</sequence>
<keyword evidence="15" id="KW-0812">Transmembrane</keyword>
<dbReference type="CDD" id="cd00082">
    <property type="entry name" value="HisKA"/>
    <property type="match status" value="1"/>
</dbReference>
<evidence type="ECO:0000256" key="11">
    <source>
        <dbReference type="ARBA" id="ARBA00022977"/>
    </source>
</evidence>
<evidence type="ECO:0000256" key="2">
    <source>
        <dbReference type="ARBA" id="ARBA00003469"/>
    </source>
</evidence>
<dbReference type="InterPro" id="IPR005467">
    <property type="entry name" value="His_kinase_dom"/>
</dbReference>
<dbReference type="InterPro" id="IPR003661">
    <property type="entry name" value="HisK_dim/P_dom"/>
</dbReference>
<proteinExistence type="inferred from homology"/>
<keyword evidence="8" id="KW-0808">Transferase</keyword>
<dbReference type="InterPro" id="IPR004358">
    <property type="entry name" value="Sig_transdc_His_kin-like_C"/>
</dbReference>
<evidence type="ECO:0000256" key="7">
    <source>
        <dbReference type="ARBA" id="ARBA00022553"/>
    </source>
</evidence>
<feature type="domain" description="Histidine kinase" evidence="16">
    <location>
        <begin position="408"/>
        <end position="619"/>
    </location>
</feature>
<dbReference type="PANTHER" id="PTHR31528:SF1">
    <property type="entry name" value="4-AMINO-5-HYDROXYMETHYL-2-METHYLPYRIMIDINE PHOSPHATE SYNTHASE THI11-RELATED"/>
    <property type="match status" value="1"/>
</dbReference>
<evidence type="ECO:0000256" key="13">
    <source>
        <dbReference type="ARBA" id="ARBA00033171"/>
    </source>
</evidence>
<comment type="similarity">
    <text evidence="4">Belongs to the NMT1/THI5 family.</text>
</comment>
<dbReference type="EC" id="2.7.13.3" evidence="6"/>
<comment type="catalytic activity">
    <reaction evidence="14">
        <text>N(6)-(pyridoxal phosphate)-L-lysyl-[4-amino-5-hydroxymethyl-2-methylpyrimidine phosphate synthase] + L-histidyl-[4-amino-5-hydroxymethyl-2-methylpyrimidine phosphate synthase] + 2 Fe(3+) + 4 H2O = L-lysyl-[4-amino-5-hydroxymethyl-2-methylpyrimidine phosphate synthase] + (2S)-2-amino-5-hydroxy-4-oxopentanoyl-[4-amino-5-hydroxymethyl-2-methylpyrimidine phosphate synthase] + 4-amino-2-methyl-5-(phosphooxymethyl)pyrimidine + 3-oxopropanoate + 2 Fe(2+) + 2 H(+)</text>
        <dbReference type="Rhea" id="RHEA:65756"/>
        <dbReference type="Rhea" id="RHEA-COMP:16892"/>
        <dbReference type="Rhea" id="RHEA-COMP:16893"/>
        <dbReference type="Rhea" id="RHEA-COMP:16894"/>
        <dbReference type="Rhea" id="RHEA-COMP:16895"/>
        <dbReference type="ChEBI" id="CHEBI:15377"/>
        <dbReference type="ChEBI" id="CHEBI:15378"/>
        <dbReference type="ChEBI" id="CHEBI:29033"/>
        <dbReference type="ChEBI" id="CHEBI:29034"/>
        <dbReference type="ChEBI" id="CHEBI:29969"/>
        <dbReference type="ChEBI" id="CHEBI:29979"/>
        <dbReference type="ChEBI" id="CHEBI:33190"/>
        <dbReference type="ChEBI" id="CHEBI:58354"/>
        <dbReference type="ChEBI" id="CHEBI:143915"/>
        <dbReference type="ChEBI" id="CHEBI:157692"/>
    </reaction>
    <physiologicalReaction direction="left-to-right" evidence="14">
        <dbReference type="Rhea" id="RHEA:65757"/>
    </physiologicalReaction>
</comment>
<evidence type="ECO:0000256" key="1">
    <source>
        <dbReference type="ARBA" id="ARBA00000085"/>
    </source>
</evidence>
<gene>
    <name evidence="17" type="ORF">EKO24_018920</name>
</gene>
<comment type="catalytic activity">
    <reaction evidence="1">
        <text>ATP + protein L-histidine = ADP + protein N-phospho-L-histidine.</text>
        <dbReference type="EC" id="2.7.13.3"/>
    </reaction>
</comment>
<dbReference type="SMART" id="SM00387">
    <property type="entry name" value="HATPase_c"/>
    <property type="match status" value="1"/>
</dbReference>
<dbReference type="Pfam" id="PF00512">
    <property type="entry name" value="HisKA"/>
    <property type="match status" value="1"/>
</dbReference>
<evidence type="ECO:0000259" key="16">
    <source>
        <dbReference type="PROSITE" id="PS50109"/>
    </source>
</evidence>
<evidence type="ECO:0000256" key="10">
    <source>
        <dbReference type="ARBA" id="ARBA00022898"/>
    </source>
</evidence>
<comment type="subunit">
    <text evidence="5">Homodimer.</text>
</comment>
<evidence type="ECO:0000256" key="9">
    <source>
        <dbReference type="ARBA" id="ARBA00022723"/>
    </source>
</evidence>
<keyword evidence="10" id="KW-0663">Pyridoxal phosphate</keyword>
<reference evidence="17 18" key="1">
    <citation type="journal article" date="2019" name="Antonie Van Leeuwenhoek">
        <title>Description of 'Ca. Methylobacter oryzae' KRF1, a novel species from the environmentally important Methylobacter clade 2.</title>
        <authorList>
            <person name="Khatri K."/>
            <person name="Mohite J.A."/>
            <person name="Pandit P.S."/>
            <person name="Bahulikar R."/>
            <person name="Rahalkar M.C."/>
        </authorList>
    </citation>
    <scope>NUCLEOTIDE SEQUENCE [LARGE SCALE GENOMIC DNA]</scope>
    <source>
        <strain evidence="17 18">KRF1</strain>
    </source>
</reference>
<dbReference type="Pfam" id="PF02518">
    <property type="entry name" value="HATPase_c"/>
    <property type="match status" value="1"/>
</dbReference>
<dbReference type="InterPro" id="IPR027939">
    <property type="entry name" value="NMT1/THI5"/>
</dbReference>
<evidence type="ECO:0000256" key="14">
    <source>
        <dbReference type="ARBA" id="ARBA00048179"/>
    </source>
</evidence>
<dbReference type="InterPro" id="IPR036097">
    <property type="entry name" value="HisK_dim/P_sf"/>
</dbReference>
<dbReference type="Pfam" id="PF09084">
    <property type="entry name" value="NMT1"/>
    <property type="match status" value="1"/>
</dbReference>
<dbReference type="SUPFAM" id="SSF47384">
    <property type="entry name" value="Homodimeric domain of signal transducing histidine kinase"/>
    <property type="match status" value="1"/>
</dbReference>
<evidence type="ECO:0000256" key="5">
    <source>
        <dbReference type="ARBA" id="ARBA00011738"/>
    </source>
</evidence>
<dbReference type="Gene3D" id="1.10.287.130">
    <property type="match status" value="1"/>
</dbReference>
<dbReference type="Gene3D" id="3.30.565.10">
    <property type="entry name" value="Histidine kinase-like ATPase, C-terminal domain"/>
    <property type="match status" value="1"/>
</dbReference>
<comment type="function">
    <text evidence="2">Responsible for the formation of the pyrimidine heterocycle in the thiamine biosynthesis pathway. Catalyzes the formation of hydroxymethylpyrimidine phosphate (HMP-P) from histidine and pyridoxal phosphate (PLP). The protein uses PLP and the active site histidine to form HMP-P, generating an inactive enzyme. The enzyme can only undergo a single turnover, which suggests it is a suicide enzyme.</text>
</comment>
<dbReference type="SUPFAM" id="SSF55874">
    <property type="entry name" value="ATPase domain of HSP90 chaperone/DNA topoisomerase II/histidine kinase"/>
    <property type="match status" value="1"/>
</dbReference>
<name>A0ABY3C6R7_9GAMM</name>
<comment type="caution">
    <text evidence="17">The sequence shown here is derived from an EMBL/GenBank/DDBJ whole genome shotgun (WGS) entry which is preliminary data.</text>
</comment>
<evidence type="ECO:0000256" key="3">
    <source>
        <dbReference type="ARBA" id="ARBA00004948"/>
    </source>
</evidence>
<dbReference type="SUPFAM" id="SSF53850">
    <property type="entry name" value="Periplasmic binding protein-like II"/>
    <property type="match status" value="1"/>
</dbReference>
<dbReference type="Gene3D" id="3.40.190.10">
    <property type="entry name" value="Periplasmic binding protein-like II"/>
    <property type="match status" value="2"/>
</dbReference>
<dbReference type="PANTHER" id="PTHR31528">
    <property type="entry name" value="4-AMINO-5-HYDROXYMETHYL-2-METHYLPYRIMIDINE PHOSPHATE SYNTHASE THI11-RELATED"/>
    <property type="match status" value="1"/>
</dbReference>
<keyword evidence="15" id="KW-0472">Membrane</keyword>
<dbReference type="SMART" id="SM00388">
    <property type="entry name" value="HisKA"/>
    <property type="match status" value="1"/>
</dbReference>
<feature type="transmembrane region" description="Helical" evidence="15">
    <location>
        <begin position="328"/>
        <end position="350"/>
    </location>
</feature>
<organism evidence="17 18">
    <name type="scientific">Candidatus Methylobacter oryzae</name>
    <dbReference type="NCBI Taxonomy" id="2497749"/>
    <lineage>
        <taxon>Bacteria</taxon>
        <taxon>Pseudomonadati</taxon>
        <taxon>Pseudomonadota</taxon>
        <taxon>Gammaproteobacteria</taxon>
        <taxon>Methylococcales</taxon>
        <taxon>Methylococcaceae</taxon>
        <taxon>Methylobacter</taxon>
    </lineage>
</organism>